<keyword evidence="3" id="KW-1185">Reference proteome</keyword>
<dbReference type="AlphaFoldDB" id="A0A420YJJ0"/>
<dbReference type="EMBL" id="QVQW01000006">
    <property type="protein sequence ID" value="RKU48005.1"/>
    <property type="molecule type" value="Genomic_DNA"/>
</dbReference>
<organism evidence="2 3">
    <name type="scientific">Coniochaeta pulveracea</name>
    <dbReference type="NCBI Taxonomy" id="177199"/>
    <lineage>
        <taxon>Eukaryota</taxon>
        <taxon>Fungi</taxon>
        <taxon>Dikarya</taxon>
        <taxon>Ascomycota</taxon>
        <taxon>Pezizomycotina</taxon>
        <taxon>Sordariomycetes</taxon>
        <taxon>Sordariomycetidae</taxon>
        <taxon>Coniochaetales</taxon>
        <taxon>Coniochaetaceae</taxon>
        <taxon>Coniochaeta</taxon>
    </lineage>
</organism>
<evidence type="ECO:0000313" key="2">
    <source>
        <dbReference type="EMBL" id="RKU48005.1"/>
    </source>
</evidence>
<feature type="region of interest" description="Disordered" evidence="1">
    <location>
        <begin position="134"/>
        <end position="156"/>
    </location>
</feature>
<reference evidence="2 3" key="1">
    <citation type="submission" date="2018-08" db="EMBL/GenBank/DDBJ databases">
        <title>Draft genome of the lignicolous fungus Coniochaeta pulveracea.</title>
        <authorList>
            <person name="Borstlap C.J."/>
            <person name="De Witt R.N."/>
            <person name="Botha A."/>
            <person name="Volschenk H."/>
        </authorList>
    </citation>
    <scope>NUCLEOTIDE SEQUENCE [LARGE SCALE GENOMIC DNA]</scope>
    <source>
        <strain evidence="2 3">CAB683</strain>
    </source>
</reference>
<accession>A0A420YJJ0</accession>
<evidence type="ECO:0000256" key="1">
    <source>
        <dbReference type="SAM" id="MobiDB-lite"/>
    </source>
</evidence>
<evidence type="ECO:0000313" key="3">
    <source>
        <dbReference type="Proteomes" id="UP000275385"/>
    </source>
</evidence>
<comment type="caution">
    <text evidence="2">The sequence shown here is derived from an EMBL/GenBank/DDBJ whole genome shotgun (WGS) entry which is preliminary data.</text>
</comment>
<name>A0A420YJJ0_9PEZI</name>
<dbReference type="Proteomes" id="UP000275385">
    <property type="component" value="Unassembled WGS sequence"/>
</dbReference>
<protein>
    <submittedName>
        <fullName evidence="2">Uncharacterized protein</fullName>
    </submittedName>
</protein>
<gene>
    <name evidence="2" type="ORF">DL546_006245</name>
</gene>
<sequence>MDGLNPANPKRTMPLCFRNSLEVSAKLNLASEPLLCVLGRNPNSQFLSGLGTSMTVHSCISPQFVGWHSWLWGLWLSMMSDLTRGHYWCCRWDARLFRVAMRQTPTKKGSRSGDGGMARISSVDRLIIMAGRSRNTKHHNHSGDHKPADDLAGGQT</sequence>
<proteinExistence type="predicted"/>